<evidence type="ECO:0000256" key="1">
    <source>
        <dbReference type="SAM" id="MobiDB-lite"/>
    </source>
</evidence>
<evidence type="ECO:0000313" key="2">
    <source>
        <dbReference type="EMBL" id="OWP04257.1"/>
    </source>
</evidence>
<dbReference type="AlphaFoldDB" id="A0A218Z847"/>
<gene>
    <name evidence="2" type="ORF">B2J93_9325</name>
</gene>
<organism evidence="2 3">
    <name type="scientific">Diplocarpon coronariae</name>
    <dbReference type="NCBI Taxonomy" id="2795749"/>
    <lineage>
        <taxon>Eukaryota</taxon>
        <taxon>Fungi</taxon>
        <taxon>Dikarya</taxon>
        <taxon>Ascomycota</taxon>
        <taxon>Pezizomycotina</taxon>
        <taxon>Leotiomycetes</taxon>
        <taxon>Helotiales</taxon>
        <taxon>Drepanopezizaceae</taxon>
        <taxon>Diplocarpon</taxon>
    </lineage>
</organism>
<protein>
    <submittedName>
        <fullName evidence="2">Uncharacterized protein</fullName>
    </submittedName>
</protein>
<feature type="compositionally biased region" description="Polar residues" evidence="1">
    <location>
        <begin position="132"/>
        <end position="159"/>
    </location>
</feature>
<sequence>MHKSTPKKDSGEIKDSVTAATSWADYPGVYFPGGNLDVKRLHTTLAKPRVVRLRLQTIALVGKSPVTSSSRAGSLARANAPPGPGSQVISQEHTASERRSRDHQDPGNRGSDPSMALAWLLGGNYPTLMSARPSSSFDKSTVNTLPNAPQKTQPSVSPD</sequence>
<name>A0A218Z847_9HELO</name>
<dbReference type="Proteomes" id="UP000242519">
    <property type="component" value="Unassembled WGS sequence"/>
</dbReference>
<dbReference type="InParanoid" id="A0A218Z847"/>
<feature type="region of interest" description="Disordered" evidence="1">
    <location>
        <begin position="61"/>
        <end position="116"/>
    </location>
</feature>
<feature type="compositionally biased region" description="Basic and acidic residues" evidence="1">
    <location>
        <begin position="94"/>
        <end position="106"/>
    </location>
</feature>
<dbReference type="EMBL" id="MZNU01000116">
    <property type="protein sequence ID" value="OWP04257.1"/>
    <property type="molecule type" value="Genomic_DNA"/>
</dbReference>
<comment type="caution">
    <text evidence="2">The sequence shown here is derived from an EMBL/GenBank/DDBJ whole genome shotgun (WGS) entry which is preliminary data.</text>
</comment>
<reference evidence="2 3" key="1">
    <citation type="submission" date="2017-04" db="EMBL/GenBank/DDBJ databases">
        <title>Draft genome sequence of Marssonina coronaria NL1: causal agent of apple blotch.</title>
        <authorList>
            <person name="Cheng Q."/>
        </authorList>
    </citation>
    <scope>NUCLEOTIDE SEQUENCE [LARGE SCALE GENOMIC DNA]</scope>
    <source>
        <strain evidence="2 3">NL1</strain>
    </source>
</reference>
<evidence type="ECO:0000313" key="3">
    <source>
        <dbReference type="Proteomes" id="UP000242519"/>
    </source>
</evidence>
<feature type="region of interest" description="Disordered" evidence="1">
    <location>
        <begin position="130"/>
        <end position="159"/>
    </location>
</feature>
<proteinExistence type="predicted"/>
<accession>A0A218Z847</accession>
<keyword evidence="3" id="KW-1185">Reference proteome</keyword>